<dbReference type="RefSeq" id="XP_016604012.1">
    <property type="nucleotide sequence ID" value="XM_016756723.1"/>
</dbReference>
<dbReference type="VEuPathDB" id="FungiDB:SPPG_08576"/>
<dbReference type="OrthoDB" id="2120629at2759"/>
<dbReference type="InParanoid" id="A0A0L0H442"/>
<gene>
    <name evidence="1" type="ORF">SPPG_08576</name>
</gene>
<evidence type="ECO:0000313" key="2">
    <source>
        <dbReference type="Proteomes" id="UP000053201"/>
    </source>
</evidence>
<evidence type="ECO:0000313" key="1">
    <source>
        <dbReference type="EMBL" id="KNC95972.1"/>
    </source>
</evidence>
<dbReference type="Proteomes" id="UP000053201">
    <property type="component" value="Unassembled WGS sequence"/>
</dbReference>
<keyword evidence="2" id="KW-1185">Reference proteome</keyword>
<organism evidence="1 2">
    <name type="scientific">Spizellomyces punctatus (strain DAOM BR117)</name>
    <dbReference type="NCBI Taxonomy" id="645134"/>
    <lineage>
        <taxon>Eukaryota</taxon>
        <taxon>Fungi</taxon>
        <taxon>Fungi incertae sedis</taxon>
        <taxon>Chytridiomycota</taxon>
        <taxon>Chytridiomycota incertae sedis</taxon>
        <taxon>Chytridiomycetes</taxon>
        <taxon>Spizellomycetales</taxon>
        <taxon>Spizellomycetaceae</taxon>
        <taxon>Spizellomyces</taxon>
    </lineage>
</organism>
<dbReference type="EMBL" id="KQ257472">
    <property type="protein sequence ID" value="KNC95972.1"/>
    <property type="molecule type" value="Genomic_DNA"/>
</dbReference>
<dbReference type="AlphaFoldDB" id="A0A0L0H442"/>
<dbReference type="SUPFAM" id="SSF48371">
    <property type="entry name" value="ARM repeat"/>
    <property type="match status" value="1"/>
</dbReference>
<proteinExistence type="predicted"/>
<dbReference type="GeneID" id="27691730"/>
<reference evidence="1 2" key="1">
    <citation type="submission" date="2009-08" db="EMBL/GenBank/DDBJ databases">
        <title>The Genome Sequence of Spizellomyces punctatus strain DAOM BR117.</title>
        <authorList>
            <consortium name="The Broad Institute Genome Sequencing Platform"/>
            <person name="Russ C."/>
            <person name="Cuomo C."/>
            <person name="Shea T."/>
            <person name="Young S.K."/>
            <person name="Zeng Q."/>
            <person name="Koehrsen M."/>
            <person name="Haas B."/>
            <person name="Borodovsky M."/>
            <person name="Guigo R."/>
            <person name="Alvarado L."/>
            <person name="Berlin A."/>
            <person name="Bochicchio J."/>
            <person name="Borenstein D."/>
            <person name="Chapman S."/>
            <person name="Chen Z."/>
            <person name="Engels R."/>
            <person name="Freedman E."/>
            <person name="Gellesch M."/>
            <person name="Goldberg J."/>
            <person name="Griggs A."/>
            <person name="Gujja S."/>
            <person name="Heiman D."/>
            <person name="Hepburn T."/>
            <person name="Howarth C."/>
            <person name="Jen D."/>
            <person name="Larson L."/>
            <person name="Lewis B."/>
            <person name="Mehta T."/>
            <person name="Park D."/>
            <person name="Pearson M."/>
            <person name="Roberts A."/>
            <person name="Saif S."/>
            <person name="Shenoy N."/>
            <person name="Sisk P."/>
            <person name="Stolte C."/>
            <person name="Sykes S."/>
            <person name="Thomson T."/>
            <person name="Walk T."/>
            <person name="White J."/>
            <person name="Yandava C."/>
            <person name="Burger G."/>
            <person name="Gray M.W."/>
            <person name="Holland P.W.H."/>
            <person name="King N."/>
            <person name="Lang F.B.F."/>
            <person name="Roger A.J."/>
            <person name="Ruiz-Trillo I."/>
            <person name="Lander E."/>
            <person name="Nusbaum C."/>
        </authorList>
    </citation>
    <scope>NUCLEOTIDE SEQUENCE [LARGE SCALE GENOMIC DNA]</scope>
    <source>
        <strain evidence="1 2">DAOM BR117</strain>
    </source>
</reference>
<protein>
    <submittedName>
        <fullName evidence="1">Uncharacterized protein</fullName>
    </submittedName>
</protein>
<dbReference type="InterPro" id="IPR011989">
    <property type="entry name" value="ARM-like"/>
</dbReference>
<accession>A0A0L0H442</accession>
<name>A0A0L0H442_SPIPD</name>
<dbReference type="Gene3D" id="1.25.10.10">
    <property type="entry name" value="Leucine-rich Repeat Variant"/>
    <property type="match status" value="2"/>
</dbReference>
<sequence>MSHETLDTVLNLVAGSEHYPTAERAYHLLQDTLAADNNKHDAVKLGAVDSLLSYLVRWTIGTEKEVRDPIQALRTLQNISPHDLEDNQVVQMVDCFVAWLDSSTESDLLMILPFLKERMSEVHFADVFMERHEFFPFLRLIDPYTTKVQTNSVTVKILNLIERQTNNDKNRFRFQRNGGMNVILRLLQKHPEDVVMSALLQALVQLVTSPDLAQIFEEGGGLRSLLKILNQNNMASLLPAVTVIRKVILSKHHGTSEARKQVVTRLAHLRKKLKPETDRESSIAGEVVAEINLIVNSFKQGPKVSLGSERALQLPPSQPVSDEEGPDITEEDAISFRTPTPFIEFEPIGDVQEEAIRKLIDMLSSAEFHLRAEAVGIIRRITAFKELPDSLSEALTQALLHLLDDEDHIMTQAAAALCHMALYPRQLSVRN</sequence>
<dbReference type="InterPro" id="IPR016024">
    <property type="entry name" value="ARM-type_fold"/>
</dbReference>